<name>A0A3N4IRS4_ASCIM</name>
<evidence type="ECO:0000256" key="1">
    <source>
        <dbReference type="SAM" id="MobiDB-lite"/>
    </source>
</evidence>
<evidence type="ECO:0000313" key="3">
    <source>
        <dbReference type="Proteomes" id="UP000275078"/>
    </source>
</evidence>
<dbReference type="EMBL" id="ML119645">
    <property type="protein sequence ID" value="RPA88127.1"/>
    <property type="molecule type" value="Genomic_DNA"/>
</dbReference>
<keyword evidence="3" id="KW-1185">Reference proteome</keyword>
<sequence length="269" mass="28806">MDYLWHVGRSTATGLKSAANICRWLTCTGIGSTSDHGEERDTLLPKASAAEVSASTPKESDPVRDALQAEVEEIKNNFSDFQDRQAVALMKLKIAELEEKEAREASGNGNGAGEAGESSTHGEINSPHYWKLLGLNLEYAKASKEMEKATEMVKEKIRVYDAEKAAAKIRADACVSVLEAEKPEGPSSGSKEGEGVLFNALGEPSIQPASAEAVPMPEETEDPSSHIQTTEAVPVAAKEEDAASHEEKPVKTVPVAANEGNPVHDEEPR</sequence>
<evidence type="ECO:0000313" key="2">
    <source>
        <dbReference type="EMBL" id="RPA88127.1"/>
    </source>
</evidence>
<dbReference type="AlphaFoldDB" id="A0A3N4IRS4"/>
<feature type="region of interest" description="Disordered" evidence="1">
    <location>
        <begin position="180"/>
        <end position="269"/>
    </location>
</feature>
<reference evidence="2 3" key="1">
    <citation type="journal article" date="2018" name="Nat. Ecol. Evol.">
        <title>Pezizomycetes genomes reveal the molecular basis of ectomycorrhizal truffle lifestyle.</title>
        <authorList>
            <person name="Murat C."/>
            <person name="Payen T."/>
            <person name="Noel B."/>
            <person name="Kuo A."/>
            <person name="Morin E."/>
            <person name="Chen J."/>
            <person name="Kohler A."/>
            <person name="Krizsan K."/>
            <person name="Balestrini R."/>
            <person name="Da Silva C."/>
            <person name="Montanini B."/>
            <person name="Hainaut M."/>
            <person name="Levati E."/>
            <person name="Barry K.W."/>
            <person name="Belfiori B."/>
            <person name="Cichocki N."/>
            <person name="Clum A."/>
            <person name="Dockter R.B."/>
            <person name="Fauchery L."/>
            <person name="Guy J."/>
            <person name="Iotti M."/>
            <person name="Le Tacon F."/>
            <person name="Lindquist E.A."/>
            <person name="Lipzen A."/>
            <person name="Malagnac F."/>
            <person name="Mello A."/>
            <person name="Molinier V."/>
            <person name="Miyauchi S."/>
            <person name="Poulain J."/>
            <person name="Riccioni C."/>
            <person name="Rubini A."/>
            <person name="Sitrit Y."/>
            <person name="Splivallo R."/>
            <person name="Traeger S."/>
            <person name="Wang M."/>
            <person name="Zifcakova L."/>
            <person name="Wipf D."/>
            <person name="Zambonelli A."/>
            <person name="Paolocci F."/>
            <person name="Nowrousian M."/>
            <person name="Ottonello S."/>
            <person name="Baldrian P."/>
            <person name="Spatafora J.W."/>
            <person name="Henrissat B."/>
            <person name="Nagy L.G."/>
            <person name="Aury J.M."/>
            <person name="Wincker P."/>
            <person name="Grigoriev I.V."/>
            <person name="Bonfante P."/>
            <person name="Martin F.M."/>
        </authorList>
    </citation>
    <scope>NUCLEOTIDE SEQUENCE [LARGE SCALE GENOMIC DNA]</scope>
    <source>
        <strain evidence="2 3">RN42</strain>
    </source>
</reference>
<feature type="compositionally biased region" description="Basic and acidic residues" evidence="1">
    <location>
        <begin position="237"/>
        <end position="250"/>
    </location>
</feature>
<dbReference type="Proteomes" id="UP000275078">
    <property type="component" value="Unassembled WGS sequence"/>
</dbReference>
<protein>
    <submittedName>
        <fullName evidence="2">Uncharacterized protein</fullName>
    </submittedName>
</protein>
<feature type="region of interest" description="Disordered" evidence="1">
    <location>
        <begin position="101"/>
        <end position="123"/>
    </location>
</feature>
<accession>A0A3N4IRS4</accession>
<proteinExistence type="predicted"/>
<gene>
    <name evidence="2" type="ORF">BJ508DRAFT_2839</name>
</gene>
<organism evidence="2 3">
    <name type="scientific">Ascobolus immersus RN42</name>
    <dbReference type="NCBI Taxonomy" id="1160509"/>
    <lineage>
        <taxon>Eukaryota</taxon>
        <taxon>Fungi</taxon>
        <taxon>Dikarya</taxon>
        <taxon>Ascomycota</taxon>
        <taxon>Pezizomycotina</taxon>
        <taxon>Pezizomycetes</taxon>
        <taxon>Pezizales</taxon>
        <taxon>Ascobolaceae</taxon>
        <taxon>Ascobolus</taxon>
    </lineage>
</organism>